<evidence type="ECO:0000313" key="1">
    <source>
        <dbReference type="EMBL" id="KHM94169.1"/>
    </source>
</evidence>
<dbReference type="AlphaFoldDB" id="A0AAJ0N3U5"/>
<reference evidence="1 2" key="1">
    <citation type="submission" date="2014-11" db="EMBL/GenBank/DDBJ databases">
        <title>Draft Genome Sequences of Xanthomonas vesicatoria Strains from the Balkan Peninsula.</title>
        <authorList>
            <person name="Vancheva T."/>
            <person name="Lefeuvre P."/>
            <person name="Bogatzevska N."/>
            <person name="Moncheva P."/>
            <person name="Koebnik R."/>
        </authorList>
    </citation>
    <scope>NUCLEOTIDE SEQUENCE [LARGE SCALE GENOMIC DNA]</scope>
    <source>
        <strain evidence="1 2">53M</strain>
    </source>
</reference>
<accession>A0AAJ0N3U5</accession>
<name>A0AAJ0N3U5_9XANT</name>
<comment type="caution">
    <text evidence="1">The sequence shown here is derived from an EMBL/GenBank/DDBJ whole genome shotgun (WGS) entry which is preliminary data.</text>
</comment>
<proteinExistence type="predicted"/>
<evidence type="ECO:0000313" key="2">
    <source>
        <dbReference type="Proteomes" id="UP000030969"/>
    </source>
</evidence>
<organism evidence="1 2">
    <name type="scientific">Xanthomonas vesicatoria</name>
    <dbReference type="NCBI Taxonomy" id="56460"/>
    <lineage>
        <taxon>Bacteria</taxon>
        <taxon>Pseudomonadati</taxon>
        <taxon>Pseudomonadota</taxon>
        <taxon>Gammaproteobacteria</taxon>
        <taxon>Lysobacterales</taxon>
        <taxon>Lysobacteraceae</taxon>
        <taxon>Xanthomonas</taxon>
    </lineage>
</organism>
<sequence>MLIAPSSGLAAWPEVTKGAPDPIYEVRLGFRHIALAERCLSNMVLKTVSENDDRAANRFTVVVLLHEWRHDLCDGVDAKPYPITTLGKGDRPRVRFIRLCIDK</sequence>
<gene>
    <name evidence="1" type="ORF">OR61_12250</name>
</gene>
<protein>
    <submittedName>
        <fullName evidence="1">Uncharacterized protein</fullName>
    </submittedName>
</protein>
<dbReference type="Proteomes" id="UP000030969">
    <property type="component" value="Unassembled WGS sequence"/>
</dbReference>
<dbReference type="EMBL" id="JSYJ01000067">
    <property type="protein sequence ID" value="KHM94169.1"/>
    <property type="molecule type" value="Genomic_DNA"/>
</dbReference>